<evidence type="ECO:0000313" key="2">
    <source>
        <dbReference type="Proteomes" id="UP001346559"/>
    </source>
</evidence>
<dbReference type="EMBL" id="OR769218">
    <property type="protein sequence ID" value="WQJ54054.1"/>
    <property type="molecule type" value="Genomic_DNA"/>
</dbReference>
<reference evidence="1 2" key="1">
    <citation type="submission" date="2023-11" db="EMBL/GenBank/DDBJ databases">
        <authorList>
            <person name="Cook R."/>
            <person name="Crisci M."/>
            <person name="Pye H."/>
            <person name="Adriaenssens E."/>
            <person name="Santini J."/>
        </authorList>
    </citation>
    <scope>NUCLEOTIDE SEQUENCE [LARGE SCALE GENOMIC DNA]</scope>
    <source>
        <strain evidence="1">Lak_Megaphage_RVC_AP1_GC26</strain>
    </source>
</reference>
<sequence>MTDKEFIETYNECYPFERYIVKNPKKINYLFDDALLCELFIPSTEIKPIIYNGEFVGSTQVNKDEIYIKLKCKNDDENWIEFRMAYYDFNDHIREEIRRIIISDFGDYEWECLYVEHENENNDLTTALQIQKKLIEEKYGTCNVKDNFIMESTIEILPKN</sequence>
<protein>
    <submittedName>
        <fullName evidence="1">Uncharacterized protein</fullName>
    </submittedName>
</protein>
<dbReference type="Proteomes" id="UP001346559">
    <property type="component" value="Segment"/>
</dbReference>
<proteinExistence type="predicted"/>
<keyword evidence="2" id="KW-1185">Reference proteome</keyword>
<evidence type="ECO:0000313" key="1">
    <source>
        <dbReference type="EMBL" id="WQJ54054.1"/>
    </source>
</evidence>
<organism evidence="1 2">
    <name type="scientific">phage Lak_Megaphage_RVC_AP1_GC26</name>
    <dbReference type="NCBI Taxonomy" id="3109224"/>
    <lineage>
        <taxon>Viruses</taxon>
        <taxon>Duplodnaviria</taxon>
        <taxon>Heunggongvirae</taxon>
        <taxon>Uroviricota</taxon>
        <taxon>Caudoviricetes</taxon>
        <taxon>Caudoviricetes code 15 clade</taxon>
    </lineage>
</organism>
<name>A0ABZ0Z4B9_9CAUD</name>
<accession>A0ABZ0Z4B9</accession>